<dbReference type="EMBL" id="WUEK01000010">
    <property type="protein sequence ID" value="MXG91001.1"/>
    <property type="molecule type" value="Genomic_DNA"/>
</dbReference>
<gene>
    <name evidence="2" type="ORF">GRQ65_15740</name>
</gene>
<evidence type="ECO:0000256" key="1">
    <source>
        <dbReference type="SAM" id="Phobius"/>
    </source>
</evidence>
<evidence type="ECO:0000313" key="2">
    <source>
        <dbReference type="EMBL" id="MXG91001.1"/>
    </source>
</evidence>
<dbReference type="AlphaFoldDB" id="A0A6L7F1W2"/>
<comment type="caution">
    <text evidence="2">The sequence shown here is derived from an EMBL/GenBank/DDBJ whole genome shotgun (WGS) entry which is preliminary data.</text>
</comment>
<feature type="transmembrane region" description="Helical" evidence="1">
    <location>
        <begin position="76"/>
        <end position="93"/>
    </location>
</feature>
<feature type="transmembrane region" description="Helical" evidence="1">
    <location>
        <begin position="12"/>
        <end position="32"/>
    </location>
</feature>
<organism evidence="2 3">
    <name type="scientific">Nocardioides flavescens</name>
    <dbReference type="NCBI Taxonomy" id="2691959"/>
    <lineage>
        <taxon>Bacteria</taxon>
        <taxon>Bacillati</taxon>
        <taxon>Actinomycetota</taxon>
        <taxon>Actinomycetes</taxon>
        <taxon>Propionibacteriales</taxon>
        <taxon>Nocardioidaceae</taxon>
        <taxon>Nocardioides</taxon>
    </lineage>
</organism>
<reference evidence="2 3" key="1">
    <citation type="submission" date="2019-12" db="EMBL/GenBank/DDBJ databases">
        <authorList>
            <person name="Kun Z."/>
        </authorList>
    </citation>
    <scope>NUCLEOTIDE SEQUENCE [LARGE SCALE GENOMIC DNA]</scope>
    <source>
        <strain evidence="2 3">YIM 123512</strain>
    </source>
</reference>
<keyword evidence="1" id="KW-0472">Membrane</keyword>
<proteinExistence type="predicted"/>
<keyword evidence="1" id="KW-0812">Transmembrane</keyword>
<accession>A0A6L7F1W2</accession>
<name>A0A6L7F1W2_9ACTN</name>
<evidence type="ECO:0000313" key="3">
    <source>
        <dbReference type="Proteomes" id="UP000473325"/>
    </source>
</evidence>
<protein>
    <submittedName>
        <fullName evidence="2">Uncharacterized protein</fullName>
    </submittedName>
</protein>
<dbReference type="Proteomes" id="UP000473325">
    <property type="component" value="Unassembled WGS sequence"/>
</dbReference>
<sequence>MAQLRTTLARVVWLLFLLAALLLAAGALLIALKANRDNDLVQLVLEGANRVDLGIFSKDNGIKQFDGANAGIKNALFNWGLGAIAWIVVGRILDRLIRP</sequence>
<keyword evidence="3" id="KW-1185">Reference proteome</keyword>
<keyword evidence="1" id="KW-1133">Transmembrane helix</keyword>